<dbReference type="InterPro" id="IPR036691">
    <property type="entry name" value="Endo/exonu/phosph_ase_sf"/>
</dbReference>
<keyword evidence="2" id="KW-1185">Reference proteome</keyword>
<evidence type="ECO:0000313" key="2">
    <source>
        <dbReference type="Proteomes" id="UP001249851"/>
    </source>
</evidence>
<protein>
    <submittedName>
        <fullName evidence="1">Uncharacterized protein</fullName>
    </submittedName>
</protein>
<accession>A0AAD9QIA0</accession>
<dbReference type="PANTHER" id="PTHR36191:SF1">
    <property type="entry name" value="ENDONUCLEASE_EXONUCLEASE_PHOSPHATASE DOMAIN-CONTAINING PROTEIN"/>
    <property type="match status" value="1"/>
</dbReference>
<name>A0AAD9QIA0_ACRCE</name>
<evidence type="ECO:0000313" key="1">
    <source>
        <dbReference type="EMBL" id="KAK2561669.1"/>
    </source>
</evidence>
<reference evidence="1" key="2">
    <citation type="journal article" date="2023" name="Science">
        <title>Genomic signatures of disease resistance in endangered staghorn corals.</title>
        <authorList>
            <person name="Vollmer S.V."/>
            <person name="Selwyn J.D."/>
            <person name="Despard B.A."/>
            <person name="Roesel C.L."/>
        </authorList>
    </citation>
    <scope>NUCLEOTIDE SEQUENCE</scope>
    <source>
        <strain evidence="1">K2</strain>
    </source>
</reference>
<dbReference type="PANTHER" id="PTHR36191">
    <property type="entry name" value="ENDO/EXONUCLEASE/PHOSPHATASE DOMAIN-CONTAINING PROTEIN-RELATED"/>
    <property type="match status" value="1"/>
</dbReference>
<comment type="caution">
    <text evidence="1">The sequence shown here is derived from an EMBL/GenBank/DDBJ whole genome shotgun (WGS) entry which is preliminary data.</text>
</comment>
<dbReference type="Gene3D" id="3.60.10.10">
    <property type="entry name" value="Endonuclease/exonuclease/phosphatase"/>
    <property type="match status" value="1"/>
</dbReference>
<dbReference type="EMBL" id="JARQWQ010000031">
    <property type="protein sequence ID" value="KAK2561669.1"/>
    <property type="molecule type" value="Genomic_DNA"/>
</dbReference>
<dbReference type="Proteomes" id="UP001249851">
    <property type="component" value="Unassembled WGS sequence"/>
</dbReference>
<sequence length="274" mass="30847">MEAHDIVVENEMLFGGDDSTLLLTAVIPFMRRNLNRVEGFFTDTLPTYSMDEFKGHFRMTKGTCEALVREIVATGNIPFGNRFGRKSIDPTKQMLNSKRQLTVLRLAEEFLKLIQDLKGHWICKNAVISKACLRKAERKSHKCGGSGDYANNNAGKAVYANALDAMKPCIGESPGRLIIEERKTNSSRALFVHLNINSIQNKFEELKILNNSLRAQILVLSKTKVDSSHPNSQFNLPGYHMYRKDRKKGGGRLIAYFSSALPSKKRALQDLQDP</sequence>
<dbReference type="AlphaFoldDB" id="A0AAD9QIA0"/>
<reference evidence="1" key="1">
    <citation type="journal article" date="2023" name="G3 (Bethesda)">
        <title>Whole genome assembly and annotation of the endangered Caribbean coral Acropora cervicornis.</title>
        <authorList>
            <person name="Selwyn J.D."/>
            <person name="Vollmer S.V."/>
        </authorList>
    </citation>
    <scope>NUCLEOTIDE SEQUENCE</scope>
    <source>
        <strain evidence="1">K2</strain>
    </source>
</reference>
<gene>
    <name evidence="1" type="ORF">P5673_015022</name>
</gene>
<organism evidence="1 2">
    <name type="scientific">Acropora cervicornis</name>
    <name type="common">Staghorn coral</name>
    <dbReference type="NCBI Taxonomy" id="6130"/>
    <lineage>
        <taxon>Eukaryota</taxon>
        <taxon>Metazoa</taxon>
        <taxon>Cnidaria</taxon>
        <taxon>Anthozoa</taxon>
        <taxon>Hexacorallia</taxon>
        <taxon>Scleractinia</taxon>
        <taxon>Astrocoeniina</taxon>
        <taxon>Acroporidae</taxon>
        <taxon>Acropora</taxon>
    </lineage>
</organism>
<proteinExistence type="predicted"/>